<dbReference type="KEGG" id="mic:Mic7113_4824"/>
<evidence type="ECO:0000313" key="1">
    <source>
        <dbReference type="EMBL" id="AFZ20492.1"/>
    </source>
</evidence>
<accession>K9WLT0</accession>
<protein>
    <submittedName>
        <fullName evidence="1">Uncharacterized protein</fullName>
    </submittedName>
</protein>
<evidence type="ECO:0000313" key="2">
    <source>
        <dbReference type="Proteomes" id="UP000010471"/>
    </source>
</evidence>
<sequence length="53" mass="5736">MEIIAIVVLGLSAFVGFSTSDRKSNIKVDRRSEEDPDWAFTEACDSDGNSGKA</sequence>
<dbReference type="EMBL" id="CP003630">
    <property type="protein sequence ID" value="AFZ20492.1"/>
    <property type="molecule type" value="Genomic_DNA"/>
</dbReference>
<dbReference type="HOGENOM" id="CLU_3063512_0_0_3"/>
<dbReference type="Proteomes" id="UP000010471">
    <property type="component" value="Chromosome"/>
</dbReference>
<dbReference type="AlphaFoldDB" id="K9WLT0"/>
<name>K9WLT0_9CYAN</name>
<reference evidence="1 2" key="1">
    <citation type="submission" date="2012-06" db="EMBL/GenBank/DDBJ databases">
        <title>Finished chromosome of genome of Microcoleus sp. PCC 7113.</title>
        <authorList>
            <consortium name="US DOE Joint Genome Institute"/>
            <person name="Gugger M."/>
            <person name="Coursin T."/>
            <person name="Rippka R."/>
            <person name="Tandeau De Marsac N."/>
            <person name="Huntemann M."/>
            <person name="Wei C.-L."/>
            <person name="Han J."/>
            <person name="Detter J.C."/>
            <person name="Han C."/>
            <person name="Tapia R."/>
            <person name="Chen A."/>
            <person name="Kyrpides N."/>
            <person name="Mavromatis K."/>
            <person name="Markowitz V."/>
            <person name="Szeto E."/>
            <person name="Ivanova N."/>
            <person name="Pagani I."/>
            <person name="Pati A."/>
            <person name="Goodwin L."/>
            <person name="Nordberg H.P."/>
            <person name="Cantor M.N."/>
            <person name="Hua S.X."/>
            <person name="Woyke T."/>
            <person name="Kerfeld C.A."/>
        </authorList>
    </citation>
    <scope>NUCLEOTIDE SEQUENCE [LARGE SCALE GENOMIC DNA]</scope>
    <source>
        <strain evidence="1 2">PCC 7113</strain>
    </source>
</reference>
<keyword evidence="2" id="KW-1185">Reference proteome</keyword>
<gene>
    <name evidence="1" type="ORF">Mic7113_4824</name>
</gene>
<organism evidence="1 2">
    <name type="scientific">Allocoleopsis franciscana PCC 7113</name>
    <dbReference type="NCBI Taxonomy" id="1173027"/>
    <lineage>
        <taxon>Bacteria</taxon>
        <taxon>Bacillati</taxon>
        <taxon>Cyanobacteriota</taxon>
        <taxon>Cyanophyceae</taxon>
        <taxon>Coleofasciculales</taxon>
        <taxon>Coleofasciculaceae</taxon>
        <taxon>Allocoleopsis</taxon>
        <taxon>Allocoleopsis franciscana</taxon>
    </lineage>
</organism>
<dbReference type="RefSeq" id="WP_015184627.1">
    <property type="nucleotide sequence ID" value="NC_019738.1"/>
</dbReference>
<proteinExistence type="predicted"/>